<evidence type="ECO:0000256" key="6">
    <source>
        <dbReference type="PIRNR" id="PIRNR022950"/>
    </source>
</evidence>
<gene>
    <name evidence="9" type="ORF">SJAG_01628</name>
</gene>
<feature type="active site" evidence="7">
    <location>
        <position position="302"/>
    </location>
</feature>
<feature type="active site" evidence="7">
    <location>
        <position position="176"/>
    </location>
</feature>
<protein>
    <recommendedName>
        <fullName evidence="2 6">Protein phosphatase methylesterase 1</fullName>
        <shortName evidence="6">PME-1</shortName>
        <ecNumber evidence="6">3.1.1.-</ecNumber>
    </recommendedName>
</protein>
<dbReference type="EC" id="3.1.1.-" evidence="6"/>
<reference evidence="9 10" key="1">
    <citation type="journal article" date="2011" name="Science">
        <title>Comparative functional genomics of the fission yeasts.</title>
        <authorList>
            <person name="Rhind N."/>
            <person name="Chen Z."/>
            <person name="Yassour M."/>
            <person name="Thompson D.A."/>
            <person name="Haas B.J."/>
            <person name="Habib N."/>
            <person name="Wapinski I."/>
            <person name="Roy S."/>
            <person name="Lin M.F."/>
            <person name="Heiman D.I."/>
            <person name="Young S.K."/>
            <person name="Furuya K."/>
            <person name="Guo Y."/>
            <person name="Pidoux A."/>
            <person name="Chen H.M."/>
            <person name="Robbertse B."/>
            <person name="Goldberg J.M."/>
            <person name="Aoki K."/>
            <person name="Bayne E.H."/>
            <person name="Berlin A.M."/>
            <person name="Desjardins C.A."/>
            <person name="Dobbs E."/>
            <person name="Dukaj L."/>
            <person name="Fan L."/>
            <person name="FitzGerald M.G."/>
            <person name="French C."/>
            <person name="Gujja S."/>
            <person name="Hansen K."/>
            <person name="Keifenheim D."/>
            <person name="Levin J.Z."/>
            <person name="Mosher R.A."/>
            <person name="Mueller C.A."/>
            <person name="Pfiffner J."/>
            <person name="Priest M."/>
            <person name="Russ C."/>
            <person name="Smialowska A."/>
            <person name="Swoboda P."/>
            <person name="Sykes S.M."/>
            <person name="Vaughn M."/>
            <person name="Vengrova S."/>
            <person name="Yoder R."/>
            <person name="Zeng Q."/>
            <person name="Allshire R."/>
            <person name="Baulcombe D."/>
            <person name="Birren B.W."/>
            <person name="Brown W."/>
            <person name="Ekwall K."/>
            <person name="Kellis M."/>
            <person name="Leatherwood J."/>
            <person name="Levin H."/>
            <person name="Margalit H."/>
            <person name="Martienssen R."/>
            <person name="Nieduszynski C.A."/>
            <person name="Spatafora J.W."/>
            <person name="Friedman N."/>
            <person name="Dalgaard J.Z."/>
            <person name="Baumann P."/>
            <person name="Niki H."/>
            <person name="Regev A."/>
            <person name="Nusbaum C."/>
        </authorList>
    </citation>
    <scope>NUCLEOTIDE SEQUENCE [LARGE SCALE GENOMIC DNA]</scope>
    <source>
        <strain evidence="10">yFS275 / FY16936</strain>
    </source>
</reference>
<keyword evidence="3 6" id="KW-0719">Serine esterase</keyword>
<dbReference type="InterPro" id="IPR016812">
    <property type="entry name" value="PPase_methylesterase_euk"/>
</dbReference>
<dbReference type="PANTHER" id="PTHR14189:SF0">
    <property type="entry name" value="PROTEIN PHOSPHATASE METHYLESTERASE 1"/>
    <property type="match status" value="1"/>
</dbReference>
<dbReference type="SUPFAM" id="SSF53474">
    <property type="entry name" value="alpha/beta-Hydrolases"/>
    <property type="match status" value="1"/>
</dbReference>
<dbReference type="AlphaFoldDB" id="B6JYG6"/>
<dbReference type="STRING" id="402676.B6JYG6"/>
<dbReference type="RefSeq" id="XP_002172877.1">
    <property type="nucleotide sequence ID" value="XM_002172841.2"/>
</dbReference>
<evidence type="ECO:0000256" key="3">
    <source>
        <dbReference type="ARBA" id="ARBA00022487"/>
    </source>
</evidence>
<evidence type="ECO:0000256" key="4">
    <source>
        <dbReference type="ARBA" id="ARBA00022801"/>
    </source>
</evidence>
<dbReference type="VEuPathDB" id="FungiDB:SJAG_01628"/>
<dbReference type="InterPro" id="IPR029058">
    <property type="entry name" value="AB_hydrolase_fold"/>
</dbReference>
<dbReference type="PANTHER" id="PTHR14189">
    <property type="entry name" value="PROTEIN PHOSPHATASE METHYLESTERASE-1 RELATED"/>
    <property type="match status" value="1"/>
</dbReference>
<dbReference type="HOGENOM" id="CLU_024818_3_0_1"/>
<dbReference type="Gene3D" id="3.40.50.1820">
    <property type="entry name" value="alpha/beta hydrolase"/>
    <property type="match status" value="1"/>
</dbReference>
<evidence type="ECO:0000313" key="9">
    <source>
        <dbReference type="EMBL" id="EEB06584.1"/>
    </source>
</evidence>
<dbReference type="OMA" id="VMVCHHG"/>
<evidence type="ECO:0000256" key="1">
    <source>
        <dbReference type="ARBA" id="ARBA00008645"/>
    </source>
</evidence>
<dbReference type="GO" id="GO:0051723">
    <property type="term" value="F:protein methylesterase activity"/>
    <property type="evidence" value="ECO:0007669"/>
    <property type="project" value="UniProtKB-EC"/>
</dbReference>
<dbReference type="PIRSF" id="PIRSF022950">
    <property type="entry name" value="PPase_methylesterase_euk"/>
    <property type="match status" value="1"/>
</dbReference>
<dbReference type="JaponicusDB" id="SJAG_01628"/>
<feature type="active site" evidence="7">
    <location>
        <position position="151"/>
    </location>
</feature>
<accession>B6JYG6</accession>
<name>B6JYG6_SCHJY</name>
<evidence type="ECO:0000256" key="2">
    <source>
        <dbReference type="ARBA" id="ARBA00020672"/>
    </source>
</evidence>
<dbReference type="InterPro" id="IPR000073">
    <property type="entry name" value="AB_hydrolase_1"/>
</dbReference>
<dbReference type="ESTHER" id="schjy-b6jyg6">
    <property type="family name" value="PPase_methylesterase_euk"/>
</dbReference>
<dbReference type="Proteomes" id="UP000001744">
    <property type="component" value="Unassembled WGS sequence"/>
</dbReference>
<dbReference type="eggNOG" id="KOG2564">
    <property type="taxonomic scope" value="Eukaryota"/>
</dbReference>
<sequence length="339" mass="37613">MSYLLKKAQKNILDVTENSEDASTKKGYELAVDEKLENWSLYFEEEVNISTDAGTIHGFYTAPKKDGCLFVLQHGAGSSAMSFAPVARELAKMSDNQVGVLSVDLRGHGETALTPNTDYSLSTLTNDLVHALQFIKERLMPGTQMFLVGHSLGGAVCATLTYERLVPGINGLAVLDVVEGSAIEALAHMQQYLSTRPKKFRSIKDAITWHLKTLTIRNSNSANATVPSLLQKNSDNMYVWRTDLLATYPYWSEWFTGLSDKFLGTRGGRLLVLAGTDRLDKKLTIGQMQGKYQLEVLPETGHFLHEDAPGMISDLLIHFWHRNQPLKLPPKVGQSRLTA</sequence>
<feature type="domain" description="AB hydrolase-1" evidence="8">
    <location>
        <begin position="71"/>
        <end position="309"/>
    </location>
</feature>
<keyword evidence="10" id="KW-1185">Reference proteome</keyword>
<dbReference type="OrthoDB" id="194865at2759"/>
<evidence type="ECO:0000313" key="10">
    <source>
        <dbReference type="Proteomes" id="UP000001744"/>
    </source>
</evidence>
<evidence type="ECO:0000259" key="8">
    <source>
        <dbReference type="Pfam" id="PF12697"/>
    </source>
</evidence>
<dbReference type="GeneID" id="7052313"/>
<evidence type="ECO:0000256" key="7">
    <source>
        <dbReference type="PIRSR" id="PIRSR022950-1"/>
    </source>
</evidence>
<proteinExistence type="inferred from homology"/>
<dbReference type="Pfam" id="PF12697">
    <property type="entry name" value="Abhydrolase_6"/>
    <property type="match status" value="1"/>
</dbReference>
<organism evidence="9 10">
    <name type="scientific">Schizosaccharomyces japonicus (strain yFS275 / FY16936)</name>
    <name type="common">Fission yeast</name>
    <dbReference type="NCBI Taxonomy" id="402676"/>
    <lineage>
        <taxon>Eukaryota</taxon>
        <taxon>Fungi</taxon>
        <taxon>Dikarya</taxon>
        <taxon>Ascomycota</taxon>
        <taxon>Taphrinomycotina</taxon>
        <taxon>Schizosaccharomycetes</taxon>
        <taxon>Schizosaccharomycetales</taxon>
        <taxon>Schizosaccharomycetaceae</taxon>
        <taxon>Schizosaccharomyces</taxon>
    </lineage>
</organism>
<comment type="similarity">
    <text evidence="1 6">Belongs to the AB hydrolase superfamily.</text>
</comment>
<evidence type="ECO:0000256" key="5">
    <source>
        <dbReference type="ARBA" id="ARBA00049203"/>
    </source>
</evidence>
<comment type="catalytic activity">
    <reaction evidence="5">
        <text>[phosphatase 2A protein]-C-terminal L-leucine methyl ester + H2O = [phosphatase 2A protein]-C-terminal L-leucine + methanol + H(+)</text>
        <dbReference type="Rhea" id="RHEA:48548"/>
        <dbReference type="Rhea" id="RHEA-COMP:12134"/>
        <dbReference type="Rhea" id="RHEA-COMP:12135"/>
        <dbReference type="ChEBI" id="CHEBI:15377"/>
        <dbReference type="ChEBI" id="CHEBI:15378"/>
        <dbReference type="ChEBI" id="CHEBI:17790"/>
        <dbReference type="ChEBI" id="CHEBI:90516"/>
        <dbReference type="ChEBI" id="CHEBI:90517"/>
        <dbReference type="EC" id="3.1.1.89"/>
    </reaction>
</comment>
<keyword evidence="4 6" id="KW-0378">Hydrolase</keyword>
<dbReference type="EMBL" id="KE651168">
    <property type="protein sequence ID" value="EEB06584.1"/>
    <property type="molecule type" value="Genomic_DNA"/>
</dbReference>
<comment type="function">
    <text evidence="6">Demethylates proteins that have been reversibly carboxymethylated.</text>
</comment>